<keyword evidence="5" id="KW-1185">Reference proteome</keyword>
<gene>
    <name evidence="4" type="ORF">BJ992_003730</name>
</gene>
<dbReference type="PANTHER" id="PTHR48081:SF33">
    <property type="entry name" value="KYNURENINE FORMAMIDASE"/>
    <property type="match status" value="1"/>
</dbReference>
<dbReference type="InterPro" id="IPR049492">
    <property type="entry name" value="BD-FAE-like_dom"/>
</dbReference>
<evidence type="ECO:0000313" key="5">
    <source>
        <dbReference type="Proteomes" id="UP000555564"/>
    </source>
</evidence>
<dbReference type="Pfam" id="PF20434">
    <property type="entry name" value="BD-FAE"/>
    <property type="match status" value="1"/>
</dbReference>
<dbReference type="RefSeq" id="WP_184982695.1">
    <property type="nucleotide sequence ID" value="NZ_BAAALO010000095.1"/>
</dbReference>
<feature type="region of interest" description="Disordered" evidence="2">
    <location>
        <begin position="1"/>
        <end position="31"/>
    </location>
</feature>
<dbReference type="Gene3D" id="3.40.50.1820">
    <property type="entry name" value="alpha/beta hydrolase"/>
    <property type="match status" value="1"/>
</dbReference>
<feature type="domain" description="BD-FAE-like" evidence="3">
    <location>
        <begin position="222"/>
        <end position="319"/>
    </location>
</feature>
<dbReference type="SUPFAM" id="SSF53474">
    <property type="entry name" value="alpha/beta-Hydrolases"/>
    <property type="match status" value="1"/>
</dbReference>
<proteinExistence type="predicted"/>
<sequence length="443" mass="46177">MNEEHTATGEPGRPGEERRAAGEPGRPRGGESTAAVHVLVVAAPGLTADRGLLRQVAEAECRALGVEGRLVVATGAASLWDVLSTAGKDESCALVVLHGPDPAVRPVQSRPGPHAPRTVWYDPGLPGATDVTPGSTHMSGRGVWGLAWAVRHTVHRLRHPAHRVPYGPAGDQWADLRLPSTPVSSAGSGGPGAERLSGVAHASDTAHLPATSDVSGIADTSVGPVPVVMLVHGGFWRSVWGADLMDAPAVDLTARGYATWNVEYRRPDHHGWQATTADVAAGLAALHDLATTDRRIDPRRVAVAGHSAGGQLALRLAADTGPSGLAFAVSLAGVVDLREGDRRRMGAGAVAAALGGSHEDVPWVYAAADPLSRLPLGVPHLVVQGRDDDLDLVDMARRYTAAARAAGDHVIHLEHPGDHFAVIDPATPIWAATVEELARHLHP</sequence>
<dbReference type="InterPro" id="IPR050300">
    <property type="entry name" value="GDXG_lipolytic_enzyme"/>
</dbReference>
<dbReference type="PANTHER" id="PTHR48081">
    <property type="entry name" value="AB HYDROLASE SUPERFAMILY PROTEIN C4A8.06C"/>
    <property type="match status" value="1"/>
</dbReference>
<evidence type="ECO:0000256" key="1">
    <source>
        <dbReference type="ARBA" id="ARBA00022801"/>
    </source>
</evidence>
<evidence type="ECO:0000259" key="3">
    <source>
        <dbReference type="Pfam" id="PF20434"/>
    </source>
</evidence>
<accession>A0A7X0IFI8</accession>
<evidence type="ECO:0000313" key="4">
    <source>
        <dbReference type="EMBL" id="MBB6474299.1"/>
    </source>
</evidence>
<reference evidence="4 5" key="1">
    <citation type="submission" date="2020-08" db="EMBL/GenBank/DDBJ databases">
        <title>Sequencing the genomes of 1000 actinobacteria strains.</title>
        <authorList>
            <person name="Klenk H.-P."/>
        </authorList>
    </citation>
    <scope>NUCLEOTIDE SEQUENCE [LARGE SCALE GENOMIC DNA]</scope>
    <source>
        <strain evidence="4 5">DSM 44936</strain>
    </source>
</reference>
<evidence type="ECO:0000256" key="2">
    <source>
        <dbReference type="SAM" id="MobiDB-lite"/>
    </source>
</evidence>
<name>A0A7X0IFI8_9ACTN</name>
<dbReference type="Proteomes" id="UP000555564">
    <property type="component" value="Unassembled WGS sequence"/>
</dbReference>
<comment type="caution">
    <text evidence="4">The sequence shown here is derived from an EMBL/GenBank/DDBJ whole genome shotgun (WGS) entry which is preliminary data.</text>
</comment>
<dbReference type="AlphaFoldDB" id="A0A7X0IFI8"/>
<dbReference type="EMBL" id="JACHIU010000001">
    <property type="protein sequence ID" value="MBB6474299.1"/>
    <property type="molecule type" value="Genomic_DNA"/>
</dbReference>
<dbReference type="GO" id="GO:0016787">
    <property type="term" value="F:hydrolase activity"/>
    <property type="evidence" value="ECO:0007669"/>
    <property type="project" value="UniProtKB-KW"/>
</dbReference>
<protein>
    <submittedName>
        <fullName evidence="4">Acetyl esterase/lipase</fullName>
    </submittedName>
</protein>
<organism evidence="4 5">
    <name type="scientific">Sphaerisporangium rubeum</name>
    <dbReference type="NCBI Taxonomy" id="321317"/>
    <lineage>
        <taxon>Bacteria</taxon>
        <taxon>Bacillati</taxon>
        <taxon>Actinomycetota</taxon>
        <taxon>Actinomycetes</taxon>
        <taxon>Streptosporangiales</taxon>
        <taxon>Streptosporangiaceae</taxon>
        <taxon>Sphaerisporangium</taxon>
    </lineage>
</organism>
<feature type="compositionally biased region" description="Basic and acidic residues" evidence="2">
    <location>
        <begin position="1"/>
        <end position="29"/>
    </location>
</feature>
<dbReference type="InterPro" id="IPR029058">
    <property type="entry name" value="AB_hydrolase_fold"/>
</dbReference>
<keyword evidence="1" id="KW-0378">Hydrolase</keyword>